<dbReference type="InterPro" id="IPR029063">
    <property type="entry name" value="SAM-dependent_MTases_sf"/>
</dbReference>
<reference evidence="1" key="1">
    <citation type="submission" date="2020-10" db="EMBL/GenBank/DDBJ databases">
        <authorList>
            <person name="Gilroy R."/>
        </authorList>
    </citation>
    <scope>NUCLEOTIDE SEQUENCE</scope>
    <source>
        <strain evidence="1">CHK158-818</strain>
    </source>
</reference>
<dbReference type="GO" id="GO:0032259">
    <property type="term" value="P:methylation"/>
    <property type="evidence" value="ECO:0007669"/>
    <property type="project" value="UniProtKB-KW"/>
</dbReference>
<comment type="caution">
    <text evidence="1">The sequence shown here is derived from an EMBL/GenBank/DDBJ whole genome shotgun (WGS) entry which is preliminary data.</text>
</comment>
<dbReference type="SUPFAM" id="SSF53335">
    <property type="entry name" value="S-adenosyl-L-methionine-dependent methyltransferases"/>
    <property type="match status" value="1"/>
</dbReference>
<organism evidence="1 2">
    <name type="scientific">Candidatus Gallibacteroides avistercoris</name>
    <dbReference type="NCBI Taxonomy" id="2840833"/>
    <lineage>
        <taxon>Bacteria</taxon>
        <taxon>Pseudomonadati</taxon>
        <taxon>Bacteroidota</taxon>
        <taxon>Bacteroidia</taxon>
        <taxon>Bacteroidales</taxon>
        <taxon>Bacteroidaceae</taxon>
        <taxon>Bacteroidaceae incertae sedis</taxon>
        <taxon>Candidatus Gallibacteroides</taxon>
    </lineage>
</organism>
<dbReference type="EMBL" id="DVNA01000109">
    <property type="protein sequence ID" value="HIU55069.1"/>
    <property type="molecule type" value="Genomic_DNA"/>
</dbReference>
<keyword evidence="1" id="KW-0808">Transferase</keyword>
<reference evidence="1" key="2">
    <citation type="journal article" date="2021" name="PeerJ">
        <title>Extensive microbial diversity within the chicken gut microbiome revealed by metagenomics and culture.</title>
        <authorList>
            <person name="Gilroy R."/>
            <person name="Ravi A."/>
            <person name="Getino M."/>
            <person name="Pursley I."/>
            <person name="Horton D.L."/>
            <person name="Alikhan N.F."/>
            <person name="Baker D."/>
            <person name="Gharbi K."/>
            <person name="Hall N."/>
            <person name="Watson M."/>
            <person name="Adriaenssens E.M."/>
            <person name="Foster-Nyarko E."/>
            <person name="Jarju S."/>
            <person name="Secka A."/>
            <person name="Antonio M."/>
            <person name="Oren A."/>
            <person name="Chaudhuri R.R."/>
            <person name="La Ragione R."/>
            <person name="Hildebrand F."/>
            <person name="Pallen M.J."/>
        </authorList>
    </citation>
    <scope>NUCLEOTIDE SEQUENCE</scope>
    <source>
        <strain evidence="1">CHK158-818</strain>
    </source>
</reference>
<gene>
    <name evidence="1" type="ORF">IAB03_04575</name>
</gene>
<dbReference type="Pfam" id="PF13578">
    <property type="entry name" value="Methyltransf_24"/>
    <property type="match status" value="1"/>
</dbReference>
<dbReference type="AlphaFoldDB" id="A0A9D1SC78"/>
<keyword evidence="1" id="KW-0489">Methyltransferase</keyword>
<dbReference type="Gene3D" id="3.40.50.150">
    <property type="entry name" value="Vaccinia Virus protein VP39"/>
    <property type="match status" value="1"/>
</dbReference>
<name>A0A9D1SC78_9BACT</name>
<dbReference type="Proteomes" id="UP000824112">
    <property type="component" value="Unassembled WGS sequence"/>
</dbReference>
<protein>
    <submittedName>
        <fullName evidence="1">Class I SAM-dependent methyltransferase</fullName>
    </submittedName>
</protein>
<sequence length="242" mass="28393">METKRVLKKYCIKSFRKLRYRKGFGVHSPFAYDLITTVIEERCRYYSYNAIELYLKKTLYPRMDRTKTSHQKKMEQKKTRLLFRLVNRFSPQTILEIGTAWGISSLYMNAPHSTVRQLCIEPDAEMAQVAREVIKQSNIELLSGRFDDLPMEALEKLNPVEFVLIHASRSELSVEKVLGQIAPFLSPEAVVVIDGIRKNSLRQQEWKQLTSFPKVTVSMDLYDMGLLFFFPKLNRQYYIVSF</sequence>
<dbReference type="GO" id="GO:0008168">
    <property type="term" value="F:methyltransferase activity"/>
    <property type="evidence" value="ECO:0007669"/>
    <property type="project" value="UniProtKB-KW"/>
</dbReference>
<accession>A0A9D1SC78</accession>
<dbReference type="PANTHER" id="PTHR43167">
    <property type="entry name" value="PUTATIVE (AFU_ORTHOLOGUE AFUA_6G01830)-RELATED"/>
    <property type="match status" value="1"/>
</dbReference>
<evidence type="ECO:0000313" key="1">
    <source>
        <dbReference type="EMBL" id="HIU55069.1"/>
    </source>
</evidence>
<dbReference type="PANTHER" id="PTHR43167:SF1">
    <property type="entry name" value="PUTATIVE (AFU_ORTHOLOGUE AFUA_6G01830)-RELATED"/>
    <property type="match status" value="1"/>
</dbReference>
<dbReference type="CDD" id="cd02440">
    <property type="entry name" value="AdoMet_MTases"/>
    <property type="match status" value="1"/>
</dbReference>
<evidence type="ECO:0000313" key="2">
    <source>
        <dbReference type="Proteomes" id="UP000824112"/>
    </source>
</evidence>
<proteinExistence type="predicted"/>